<dbReference type="PANTHER" id="PTHR42718:SF9">
    <property type="entry name" value="MAJOR FACILITATOR SUPERFAMILY MULTIDRUG TRANSPORTER MFSC"/>
    <property type="match status" value="1"/>
</dbReference>
<dbReference type="GO" id="GO:0022857">
    <property type="term" value="F:transmembrane transporter activity"/>
    <property type="evidence" value="ECO:0007669"/>
    <property type="project" value="InterPro"/>
</dbReference>
<keyword evidence="5 7" id="KW-0472">Membrane</keyword>
<keyword evidence="4 7" id="KW-1133">Transmembrane helix</keyword>
<feature type="transmembrane region" description="Helical" evidence="7">
    <location>
        <begin position="211"/>
        <end position="229"/>
    </location>
</feature>
<feature type="transmembrane region" description="Helical" evidence="7">
    <location>
        <begin position="180"/>
        <end position="205"/>
    </location>
</feature>
<dbReference type="OrthoDB" id="5086884at2759"/>
<feature type="transmembrane region" description="Helical" evidence="7">
    <location>
        <begin position="322"/>
        <end position="347"/>
    </location>
</feature>
<dbReference type="Gene3D" id="1.20.1250.20">
    <property type="entry name" value="MFS general substrate transporter like domains"/>
    <property type="match status" value="1"/>
</dbReference>
<dbReference type="Gene3D" id="1.20.1720.10">
    <property type="entry name" value="Multidrug resistance protein D"/>
    <property type="match status" value="1"/>
</dbReference>
<evidence type="ECO:0000259" key="8">
    <source>
        <dbReference type="PROSITE" id="PS50850"/>
    </source>
</evidence>
<feature type="transmembrane region" description="Helical" evidence="7">
    <location>
        <begin position="387"/>
        <end position="407"/>
    </location>
</feature>
<evidence type="ECO:0000256" key="6">
    <source>
        <dbReference type="SAM" id="MobiDB-lite"/>
    </source>
</evidence>
<evidence type="ECO:0000313" key="9">
    <source>
        <dbReference type="EMBL" id="KAF2014708.1"/>
    </source>
</evidence>
<dbReference type="PANTHER" id="PTHR42718">
    <property type="entry name" value="MAJOR FACILITATOR SUPERFAMILY MULTIDRUG TRANSPORTER MFSC"/>
    <property type="match status" value="1"/>
</dbReference>
<dbReference type="Pfam" id="PF07690">
    <property type="entry name" value="MFS_1"/>
    <property type="match status" value="1"/>
</dbReference>
<dbReference type="InterPro" id="IPR011701">
    <property type="entry name" value="MFS"/>
</dbReference>
<dbReference type="InterPro" id="IPR036259">
    <property type="entry name" value="MFS_trans_sf"/>
</dbReference>
<feature type="region of interest" description="Disordered" evidence="6">
    <location>
        <begin position="1"/>
        <end position="40"/>
    </location>
</feature>
<evidence type="ECO:0000256" key="3">
    <source>
        <dbReference type="ARBA" id="ARBA00022692"/>
    </source>
</evidence>
<evidence type="ECO:0000256" key="7">
    <source>
        <dbReference type="SAM" id="Phobius"/>
    </source>
</evidence>
<dbReference type="AlphaFoldDB" id="A0A6A5XN88"/>
<reference evidence="9" key="1">
    <citation type="journal article" date="2020" name="Stud. Mycol.">
        <title>101 Dothideomycetes genomes: a test case for predicting lifestyles and emergence of pathogens.</title>
        <authorList>
            <person name="Haridas S."/>
            <person name="Albert R."/>
            <person name="Binder M."/>
            <person name="Bloem J."/>
            <person name="Labutti K."/>
            <person name="Salamov A."/>
            <person name="Andreopoulos B."/>
            <person name="Baker S."/>
            <person name="Barry K."/>
            <person name="Bills G."/>
            <person name="Bluhm B."/>
            <person name="Cannon C."/>
            <person name="Castanera R."/>
            <person name="Culley D."/>
            <person name="Daum C."/>
            <person name="Ezra D."/>
            <person name="Gonzalez J."/>
            <person name="Henrissat B."/>
            <person name="Kuo A."/>
            <person name="Liang C."/>
            <person name="Lipzen A."/>
            <person name="Lutzoni F."/>
            <person name="Magnuson J."/>
            <person name="Mondo S."/>
            <person name="Nolan M."/>
            <person name="Ohm R."/>
            <person name="Pangilinan J."/>
            <person name="Park H.-J."/>
            <person name="Ramirez L."/>
            <person name="Alfaro M."/>
            <person name="Sun H."/>
            <person name="Tritt A."/>
            <person name="Yoshinaga Y."/>
            <person name="Zwiers L.-H."/>
            <person name="Turgeon B."/>
            <person name="Goodwin S."/>
            <person name="Spatafora J."/>
            <person name="Crous P."/>
            <person name="Grigoriev I."/>
        </authorList>
    </citation>
    <scope>NUCLEOTIDE SEQUENCE</scope>
    <source>
        <strain evidence="9">CBS 175.79</strain>
    </source>
</reference>
<feature type="transmembrane region" description="Helical" evidence="7">
    <location>
        <begin position="280"/>
        <end position="301"/>
    </location>
</feature>
<feature type="domain" description="Major facilitator superfamily (MFS) profile" evidence="8">
    <location>
        <begin position="54"/>
        <end position="536"/>
    </location>
</feature>
<evidence type="ECO:0000256" key="1">
    <source>
        <dbReference type="ARBA" id="ARBA00004141"/>
    </source>
</evidence>
<accession>A0A6A5XN88</accession>
<dbReference type="SUPFAM" id="SSF103473">
    <property type="entry name" value="MFS general substrate transporter"/>
    <property type="match status" value="1"/>
</dbReference>
<keyword evidence="2" id="KW-0813">Transport</keyword>
<dbReference type="PROSITE" id="PS50850">
    <property type="entry name" value="MFS"/>
    <property type="match status" value="1"/>
</dbReference>
<feature type="transmembrane region" description="Helical" evidence="7">
    <location>
        <begin position="120"/>
        <end position="138"/>
    </location>
</feature>
<gene>
    <name evidence="9" type="ORF">BU24DRAFT_423606</name>
</gene>
<feature type="transmembrane region" description="Helical" evidence="7">
    <location>
        <begin position="249"/>
        <end position="268"/>
    </location>
</feature>
<name>A0A6A5XN88_9PLEO</name>
<comment type="subcellular location">
    <subcellularLocation>
        <location evidence="1">Membrane</location>
        <topology evidence="1">Multi-pass membrane protein</topology>
    </subcellularLocation>
</comment>
<feature type="transmembrane region" description="Helical" evidence="7">
    <location>
        <begin position="52"/>
        <end position="79"/>
    </location>
</feature>
<keyword evidence="10" id="KW-1185">Reference proteome</keyword>
<sequence length="543" mass="57877">MNTPQIERQQDSELHDLRSPSTAKVEPRKDNNVELEPESQINTAPLSKARSIALVMTLTGASFLNVVSTQAIVITLPVIRRDLDIPESRSQWIVSSYSLTFGCFLLLWGRIADVVGRKMIFILGTGLAVLANIANPFMRNDVAFNVFRGLAGIGGAASVPTAIGILGVTFRSGKRRNYAFATYSAGSAIGGAVGNILAGVISAYASWKWCFGVLAAFAAIILVSGIFTIPSQPSEGPSRKSMQALLKEVDWLGGLLITASLICLLFALTEGNIAGWSNAYIPILIVIAVLLVLTFTAWQWYQIARTSRPPLFNITLLRNLRFTSGICIMGMFFGGYNAFAVFATYLWQDFQGLSTIQTTLRFLPQGIMGTLVAFLMSILISRVPTCTLLVGANLAVALSCLLFAIPISPHTSYFATGLPAMILSVIGADVVWPCLTLFTSMSVPQADQAVGGAIINASGQIGRSIGLAISTAIQIGVMASSRDESVVDAGEIKAWDAASLAGLRAANWYNFGLLLVSAGVTAVTFRGLGVVGRIEREAESDGS</sequence>
<protein>
    <submittedName>
        <fullName evidence="9">MFS general substrate transporter</fullName>
    </submittedName>
</protein>
<dbReference type="InterPro" id="IPR020846">
    <property type="entry name" value="MFS_dom"/>
</dbReference>
<feature type="transmembrane region" description="Helical" evidence="7">
    <location>
        <begin position="91"/>
        <end position="108"/>
    </location>
</feature>
<dbReference type="Proteomes" id="UP000799778">
    <property type="component" value="Unassembled WGS sequence"/>
</dbReference>
<evidence type="ECO:0000256" key="4">
    <source>
        <dbReference type="ARBA" id="ARBA00022989"/>
    </source>
</evidence>
<organism evidence="9 10">
    <name type="scientific">Aaosphaeria arxii CBS 175.79</name>
    <dbReference type="NCBI Taxonomy" id="1450172"/>
    <lineage>
        <taxon>Eukaryota</taxon>
        <taxon>Fungi</taxon>
        <taxon>Dikarya</taxon>
        <taxon>Ascomycota</taxon>
        <taxon>Pezizomycotina</taxon>
        <taxon>Dothideomycetes</taxon>
        <taxon>Pleosporomycetidae</taxon>
        <taxon>Pleosporales</taxon>
        <taxon>Pleosporales incertae sedis</taxon>
        <taxon>Aaosphaeria</taxon>
    </lineage>
</organism>
<feature type="transmembrane region" description="Helical" evidence="7">
    <location>
        <begin position="362"/>
        <end position="380"/>
    </location>
</feature>
<feature type="compositionally biased region" description="Basic and acidic residues" evidence="6">
    <location>
        <begin position="8"/>
        <end position="18"/>
    </location>
</feature>
<feature type="transmembrane region" description="Helical" evidence="7">
    <location>
        <begin position="150"/>
        <end position="168"/>
    </location>
</feature>
<feature type="transmembrane region" description="Helical" evidence="7">
    <location>
        <begin position="413"/>
        <end position="432"/>
    </location>
</feature>
<evidence type="ECO:0000313" key="10">
    <source>
        <dbReference type="Proteomes" id="UP000799778"/>
    </source>
</evidence>
<evidence type="ECO:0000256" key="2">
    <source>
        <dbReference type="ARBA" id="ARBA00022448"/>
    </source>
</evidence>
<proteinExistence type="predicted"/>
<evidence type="ECO:0000256" key="5">
    <source>
        <dbReference type="ARBA" id="ARBA00023136"/>
    </source>
</evidence>
<dbReference type="GO" id="GO:0016020">
    <property type="term" value="C:membrane"/>
    <property type="evidence" value="ECO:0007669"/>
    <property type="project" value="UniProtKB-SubCell"/>
</dbReference>
<dbReference type="EMBL" id="ML978070">
    <property type="protein sequence ID" value="KAF2014708.1"/>
    <property type="molecule type" value="Genomic_DNA"/>
</dbReference>
<dbReference type="RefSeq" id="XP_033383047.1">
    <property type="nucleotide sequence ID" value="XM_033528296.1"/>
</dbReference>
<keyword evidence="3 7" id="KW-0812">Transmembrane</keyword>
<dbReference type="GeneID" id="54285693"/>